<accession>A0A0C3Q6E9</accession>
<dbReference type="HOGENOM" id="CLU_1166582_0_0_1"/>
<protein>
    <submittedName>
        <fullName evidence="2">Uncharacterized protein</fullName>
    </submittedName>
</protein>
<feature type="transmembrane region" description="Helical" evidence="1">
    <location>
        <begin position="39"/>
        <end position="61"/>
    </location>
</feature>
<reference evidence="3" key="2">
    <citation type="submission" date="2015-01" db="EMBL/GenBank/DDBJ databases">
        <title>Evolutionary Origins and Diversification of the Mycorrhizal Mutualists.</title>
        <authorList>
            <consortium name="DOE Joint Genome Institute"/>
            <consortium name="Mycorrhizal Genomics Consortium"/>
            <person name="Kohler A."/>
            <person name="Kuo A."/>
            <person name="Nagy L.G."/>
            <person name="Floudas D."/>
            <person name="Copeland A."/>
            <person name="Barry K.W."/>
            <person name="Cichocki N."/>
            <person name="Veneault-Fourrey C."/>
            <person name="LaButti K."/>
            <person name="Lindquist E.A."/>
            <person name="Lipzen A."/>
            <person name="Lundell T."/>
            <person name="Morin E."/>
            <person name="Murat C."/>
            <person name="Riley R."/>
            <person name="Ohm R."/>
            <person name="Sun H."/>
            <person name="Tunlid A."/>
            <person name="Henrissat B."/>
            <person name="Grigoriev I.V."/>
            <person name="Hibbett D.S."/>
            <person name="Martin F."/>
        </authorList>
    </citation>
    <scope>NUCLEOTIDE SEQUENCE [LARGE SCALE GENOMIC DNA]</scope>
    <source>
        <strain evidence="3">MUT 4182</strain>
    </source>
</reference>
<dbReference type="EMBL" id="KN823051">
    <property type="protein sequence ID" value="KIO24935.1"/>
    <property type="molecule type" value="Genomic_DNA"/>
</dbReference>
<evidence type="ECO:0000313" key="2">
    <source>
        <dbReference type="EMBL" id="KIO24935.1"/>
    </source>
</evidence>
<dbReference type="AlphaFoldDB" id="A0A0C3Q6E9"/>
<sequence>MSSISLSYQAFVAEVGFVAVVHVDFMVAVLAVVRFDLGPAVLALAVVLADSTVNLIIVDLLGASLGHNSAGLVDIESDGSIAIAFFTILATLNDGSQLKADWDLHKDPRGELLYKLDRKDVSTRIFAFEDVTGLRLRGRTIRNCPWSTIRYRVRLNQLGRTLLPSKHEPEHFDWERVGDSSDEEEVLTLMLRLVHWHTGEPLPTVPGFAFNFFKDAFSTLQDASDVIEDVVDFPDAAL</sequence>
<dbReference type="Proteomes" id="UP000054248">
    <property type="component" value="Unassembled WGS sequence"/>
</dbReference>
<evidence type="ECO:0000313" key="3">
    <source>
        <dbReference type="Proteomes" id="UP000054248"/>
    </source>
</evidence>
<proteinExistence type="predicted"/>
<organism evidence="2 3">
    <name type="scientific">Tulasnella calospora MUT 4182</name>
    <dbReference type="NCBI Taxonomy" id="1051891"/>
    <lineage>
        <taxon>Eukaryota</taxon>
        <taxon>Fungi</taxon>
        <taxon>Dikarya</taxon>
        <taxon>Basidiomycota</taxon>
        <taxon>Agaricomycotina</taxon>
        <taxon>Agaricomycetes</taxon>
        <taxon>Cantharellales</taxon>
        <taxon>Tulasnellaceae</taxon>
        <taxon>Tulasnella</taxon>
    </lineage>
</organism>
<gene>
    <name evidence="2" type="ORF">M407DRAFT_25685</name>
</gene>
<reference evidence="2 3" key="1">
    <citation type="submission" date="2014-04" db="EMBL/GenBank/DDBJ databases">
        <authorList>
            <consortium name="DOE Joint Genome Institute"/>
            <person name="Kuo A."/>
            <person name="Girlanda M."/>
            <person name="Perotto S."/>
            <person name="Kohler A."/>
            <person name="Nagy L.G."/>
            <person name="Floudas D."/>
            <person name="Copeland A."/>
            <person name="Barry K.W."/>
            <person name="Cichocki N."/>
            <person name="Veneault-Fourrey C."/>
            <person name="LaButti K."/>
            <person name="Lindquist E.A."/>
            <person name="Lipzen A."/>
            <person name="Lundell T."/>
            <person name="Morin E."/>
            <person name="Murat C."/>
            <person name="Sun H."/>
            <person name="Tunlid A."/>
            <person name="Henrissat B."/>
            <person name="Grigoriev I.V."/>
            <person name="Hibbett D.S."/>
            <person name="Martin F."/>
            <person name="Nordberg H.P."/>
            <person name="Cantor M.N."/>
            <person name="Hua S.X."/>
        </authorList>
    </citation>
    <scope>NUCLEOTIDE SEQUENCE [LARGE SCALE GENOMIC DNA]</scope>
    <source>
        <strain evidence="2 3">MUT 4182</strain>
    </source>
</reference>
<name>A0A0C3Q6E9_9AGAM</name>
<keyword evidence="3" id="KW-1185">Reference proteome</keyword>
<keyword evidence="1" id="KW-1133">Transmembrane helix</keyword>
<keyword evidence="1" id="KW-0472">Membrane</keyword>
<feature type="transmembrane region" description="Helical" evidence="1">
    <location>
        <begin position="12"/>
        <end position="33"/>
    </location>
</feature>
<evidence type="ECO:0000256" key="1">
    <source>
        <dbReference type="SAM" id="Phobius"/>
    </source>
</evidence>
<keyword evidence="1" id="KW-0812">Transmembrane</keyword>